<dbReference type="HOGENOM" id="CLU_057549_0_0_1"/>
<protein>
    <recommendedName>
        <fullName evidence="6">WSC domain-containing protein</fullName>
    </recommendedName>
</protein>
<keyword evidence="5" id="KW-1185">Reference proteome</keyword>
<keyword evidence="2" id="KW-0812">Transmembrane</keyword>
<evidence type="ECO:0000256" key="3">
    <source>
        <dbReference type="SAM" id="SignalP"/>
    </source>
</evidence>
<feature type="signal peptide" evidence="3">
    <location>
        <begin position="1"/>
        <end position="18"/>
    </location>
</feature>
<feature type="region of interest" description="Disordered" evidence="1">
    <location>
        <begin position="209"/>
        <end position="234"/>
    </location>
</feature>
<dbReference type="AlphaFoldDB" id="W2S231"/>
<feature type="chain" id="PRO_5004825399" description="WSC domain-containing protein" evidence="3">
    <location>
        <begin position="19"/>
        <end position="339"/>
    </location>
</feature>
<evidence type="ECO:0000256" key="1">
    <source>
        <dbReference type="SAM" id="MobiDB-lite"/>
    </source>
</evidence>
<dbReference type="eggNOG" id="ENOG502SSVT">
    <property type="taxonomic scope" value="Eukaryota"/>
</dbReference>
<dbReference type="RefSeq" id="XP_008714376.1">
    <property type="nucleotide sequence ID" value="XM_008716154.1"/>
</dbReference>
<dbReference type="InParanoid" id="W2S231"/>
<name>W2S231_CYPE1</name>
<dbReference type="Proteomes" id="UP000030752">
    <property type="component" value="Unassembled WGS sequence"/>
</dbReference>
<feature type="compositionally biased region" description="Polar residues" evidence="1">
    <location>
        <begin position="279"/>
        <end position="290"/>
    </location>
</feature>
<gene>
    <name evidence="4" type="ORF">HMPREF1541_01797</name>
</gene>
<dbReference type="GeneID" id="19969136"/>
<evidence type="ECO:0000256" key="2">
    <source>
        <dbReference type="SAM" id="Phobius"/>
    </source>
</evidence>
<feature type="transmembrane region" description="Helical" evidence="2">
    <location>
        <begin position="235"/>
        <end position="259"/>
    </location>
</feature>
<reference evidence="4 5" key="1">
    <citation type="submission" date="2013-03" db="EMBL/GenBank/DDBJ databases">
        <title>The Genome Sequence of Phialophora europaea CBS 101466.</title>
        <authorList>
            <consortium name="The Broad Institute Genomics Platform"/>
            <person name="Cuomo C."/>
            <person name="de Hoog S."/>
            <person name="Gorbushina A."/>
            <person name="Walker B."/>
            <person name="Young S.K."/>
            <person name="Zeng Q."/>
            <person name="Gargeya S."/>
            <person name="Fitzgerald M."/>
            <person name="Haas B."/>
            <person name="Abouelleil A."/>
            <person name="Allen A.W."/>
            <person name="Alvarado L."/>
            <person name="Arachchi H.M."/>
            <person name="Berlin A.M."/>
            <person name="Chapman S.B."/>
            <person name="Gainer-Dewar J."/>
            <person name="Goldberg J."/>
            <person name="Griggs A."/>
            <person name="Gujja S."/>
            <person name="Hansen M."/>
            <person name="Howarth C."/>
            <person name="Imamovic A."/>
            <person name="Ireland A."/>
            <person name="Larimer J."/>
            <person name="McCowan C."/>
            <person name="Murphy C."/>
            <person name="Pearson M."/>
            <person name="Poon T.W."/>
            <person name="Priest M."/>
            <person name="Roberts A."/>
            <person name="Saif S."/>
            <person name="Shea T."/>
            <person name="Sisk P."/>
            <person name="Sykes S."/>
            <person name="Wortman J."/>
            <person name="Nusbaum C."/>
            <person name="Birren B."/>
        </authorList>
    </citation>
    <scope>NUCLEOTIDE SEQUENCE [LARGE SCALE GENOMIC DNA]</scope>
    <source>
        <strain evidence="4 5">CBS 101466</strain>
    </source>
</reference>
<dbReference type="EMBL" id="KB822718">
    <property type="protein sequence ID" value="ETN42640.1"/>
    <property type="molecule type" value="Genomic_DNA"/>
</dbReference>
<dbReference type="OrthoDB" id="5426678at2759"/>
<evidence type="ECO:0000313" key="5">
    <source>
        <dbReference type="Proteomes" id="UP000030752"/>
    </source>
</evidence>
<keyword evidence="2" id="KW-1133">Transmembrane helix</keyword>
<feature type="compositionally biased region" description="Polar residues" evidence="1">
    <location>
        <begin position="330"/>
        <end position="339"/>
    </location>
</feature>
<accession>W2S231</accession>
<keyword evidence="3" id="KW-0732">Signal</keyword>
<feature type="region of interest" description="Disordered" evidence="1">
    <location>
        <begin position="279"/>
        <end position="339"/>
    </location>
</feature>
<dbReference type="VEuPathDB" id="FungiDB:HMPREF1541_01797"/>
<proteinExistence type="predicted"/>
<evidence type="ECO:0008006" key="6">
    <source>
        <dbReference type="Google" id="ProtNLM"/>
    </source>
</evidence>
<evidence type="ECO:0000313" key="4">
    <source>
        <dbReference type="EMBL" id="ETN42640.1"/>
    </source>
</evidence>
<sequence>MRLSVITLLVGLHQTALSLSTLSNSPCAGICSSDTYTELANLTCVDTEYGTKTRGMVMKACLECLQNSTALSAESSPPRDNDGYYFFYNIQYTIKYCLGLYDGTPSRPSPNLELCDDDCEPLRPVYEQNWSNLTAVGPYHYCTANDSAFEHNVKKCASCHQTQEGSVVVGNFLNLMETACEKQPDRASGELVQFDRGLFDLSVIDQTDASATATPSPTSTSTEDPSSSSSGLSPAVSGGIGAAAGIGGVAVLAAVFFLVRRHRRRQLAATGAVSLPYSNKAAQDSSSSGGTMPVSALGLHEKGYRPVAQEMDAGQQHVSELSAEHEAGSIGQQRNVPDR</sequence>
<organism evidence="4 5">
    <name type="scientific">Cyphellophora europaea (strain CBS 101466)</name>
    <name type="common">Phialophora europaea</name>
    <dbReference type="NCBI Taxonomy" id="1220924"/>
    <lineage>
        <taxon>Eukaryota</taxon>
        <taxon>Fungi</taxon>
        <taxon>Dikarya</taxon>
        <taxon>Ascomycota</taxon>
        <taxon>Pezizomycotina</taxon>
        <taxon>Eurotiomycetes</taxon>
        <taxon>Chaetothyriomycetidae</taxon>
        <taxon>Chaetothyriales</taxon>
        <taxon>Cyphellophoraceae</taxon>
        <taxon>Cyphellophora</taxon>
    </lineage>
</organism>
<keyword evidence="2" id="KW-0472">Membrane</keyword>